<accession>A0AB39YC39</accession>
<evidence type="ECO:0000256" key="2">
    <source>
        <dbReference type="SAM" id="SignalP"/>
    </source>
</evidence>
<evidence type="ECO:0000256" key="1">
    <source>
        <dbReference type="SAM" id="MobiDB-lite"/>
    </source>
</evidence>
<name>A0AB39YC39_9ACTN</name>
<feature type="compositionally biased region" description="Basic residues" evidence="1">
    <location>
        <begin position="113"/>
        <end position="124"/>
    </location>
</feature>
<keyword evidence="2" id="KW-0732">Signal</keyword>
<organism evidence="3">
    <name type="scientific">Streptomyces sp. R33</name>
    <dbReference type="NCBI Taxonomy" id="3238629"/>
    <lineage>
        <taxon>Bacteria</taxon>
        <taxon>Bacillati</taxon>
        <taxon>Actinomycetota</taxon>
        <taxon>Actinomycetes</taxon>
        <taxon>Kitasatosporales</taxon>
        <taxon>Streptomycetaceae</taxon>
        <taxon>Streptomyces</taxon>
    </lineage>
</organism>
<feature type="chain" id="PRO_5044335290" evidence="2">
    <location>
        <begin position="22"/>
        <end position="154"/>
    </location>
</feature>
<dbReference type="AlphaFoldDB" id="A0AB39YC39"/>
<feature type="region of interest" description="Disordered" evidence="1">
    <location>
        <begin position="30"/>
        <end position="133"/>
    </location>
</feature>
<gene>
    <name evidence="3" type="ORF">AB5J51_34635</name>
</gene>
<dbReference type="EMBL" id="CP165727">
    <property type="protein sequence ID" value="XDV67695.1"/>
    <property type="molecule type" value="Genomic_DNA"/>
</dbReference>
<dbReference type="RefSeq" id="WP_369779450.1">
    <property type="nucleotide sequence ID" value="NZ_CP165727.1"/>
</dbReference>
<sequence>MQLRRGALPLPLILAALALTAGCVTVRPTGPAEPAPPAPAVDRTAARETAVGALPLGRLPAPEPPPAPPAAEAEAEPEPPAAQPEENRLPQRRTGGRAPARPAHPVHPAPAPKPRKRPPVRPKPRPAQPRAYDMAPLCEAAKGTVSPSIVALCR</sequence>
<protein>
    <submittedName>
        <fullName evidence="3">Uncharacterized protein</fullName>
    </submittedName>
</protein>
<evidence type="ECO:0000313" key="3">
    <source>
        <dbReference type="EMBL" id="XDV67695.1"/>
    </source>
</evidence>
<reference evidence="3" key="1">
    <citation type="submission" date="2024-08" db="EMBL/GenBank/DDBJ databases">
        <authorList>
            <person name="Yu S.T."/>
        </authorList>
    </citation>
    <scope>NUCLEOTIDE SEQUENCE</scope>
    <source>
        <strain evidence="3">R33</strain>
    </source>
</reference>
<feature type="signal peptide" evidence="2">
    <location>
        <begin position="1"/>
        <end position="21"/>
    </location>
</feature>
<dbReference type="PROSITE" id="PS51257">
    <property type="entry name" value="PROKAR_LIPOPROTEIN"/>
    <property type="match status" value="1"/>
</dbReference>
<proteinExistence type="predicted"/>